<dbReference type="EMBL" id="LJTC01000015">
    <property type="protein sequence ID" value="KPM80761.1"/>
    <property type="molecule type" value="Genomic_DNA"/>
</dbReference>
<protein>
    <submittedName>
        <fullName evidence="2">Excinuclease ABC subunit A</fullName>
    </submittedName>
</protein>
<dbReference type="Proteomes" id="UP000050378">
    <property type="component" value="Unassembled WGS sequence"/>
</dbReference>
<proteinExistence type="predicted"/>
<feature type="signal peptide" evidence="1">
    <location>
        <begin position="1"/>
        <end position="21"/>
    </location>
</feature>
<evidence type="ECO:0000313" key="3">
    <source>
        <dbReference type="Proteomes" id="UP000050378"/>
    </source>
</evidence>
<evidence type="ECO:0000313" key="2">
    <source>
        <dbReference type="EMBL" id="KPM80761.1"/>
    </source>
</evidence>
<dbReference type="RefSeq" id="WP_054554538.1">
    <property type="nucleotide sequence ID" value="NZ_LJTC01000015.1"/>
</dbReference>
<comment type="caution">
    <text evidence="2">The sequence shown here is derived from an EMBL/GenBank/DDBJ whole genome shotgun (WGS) entry which is preliminary data.</text>
</comment>
<feature type="chain" id="PRO_5006138030" evidence="1">
    <location>
        <begin position="22"/>
        <end position="143"/>
    </location>
</feature>
<accession>A0A0P7DT15</accession>
<sequence length="143" mass="15872">MKLLTLACVLVACLFSANSFARDDLQTLPVQALLETTKAKQALLDIPLYFADQSHNTIKTTYGEVITNKKTNAFNKTDREACEWVMLSALKALQERAVREGMNAVVNIQSYYKKREFVSQTEYQCGAGTFIAGVALKGTLVKL</sequence>
<dbReference type="OrthoDB" id="8161726at2"/>
<evidence type="ECO:0000256" key="1">
    <source>
        <dbReference type="SAM" id="SignalP"/>
    </source>
</evidence>
<dbReference type="STRING" id="570156.AOG27_18830"/>
<gene>
    <name evidence="2" type="ORF">AOG27_18830</name>
</gene>
<organism evidence="2 3">
    <name type="scientific">Pseudoalteromonas lipolytica</name>
    <dbReference type="NCBI Taxonomy" id="570156"/>
    <lineage>
        <taxon>Bacteria</taxon>
        <taxon>Pseudomonadati</taxon>
        <taxon>Pseudomonadota</taxon>
        <taxon>Gammaproteobacteria</taxon>
        <taxon>Alteromonadales</taxon>
        <taxon>Pseudoalteromonadaceae</taxon>
        <taxon>Pseudoalteromonas</taxon>
    </lineage>
</organism>
<name>A0A0P7DT15_9GAMM</name>
<dbReference type="AlphaFoldDB" id="A0A0P7DT15"/>
<reference evidence="2 3" key="1">
    <citation type="submission" date="2015-09" db="EMBL/GenBank/DDBJ databases">
        <title>Draft Genome Sequence of Pseudoalteromonas lipolytica UCD-48B.</title>
        <authorList>
            <person name="Krusor M."/>
            <person name="Coil D.A."/>
            <person name="Lang J.M."/>
            <person name="Eisen J.A."/>
            <person name="Alexiev A."/>
        </authorList>
    </citation>
    <scope>NUCLEOTIDE SEQUENCE [LARGE SCALE GENOMIC DNA]</scope>
    <source>
        <strain evidence="2 3">UCD-48B</strain>
    </source>
</reference>
<keyword evidence="1" id="KW-0732">Signal</keyword>
<dbReference type="PATRIC" id="fig|570156.3.peg.1691"/>